<organism evidence="2 3">
    <name type="scientific">Pseudomonas syringae pv. japonica str. M301072</name>
    <dbReference type="NCBI Taxonomy" id="629262"/>
    <lineage>
        <taxon>Bacteria</taxon>
        <taxon>Pseudomonadati</taxon>
        <taxon>Pseudomonadota</taxon>
        <taxon>Gammaproteobacteria</taxon>
        <taxon>Pseudomonadales</taxon>
        <taxon>Pseudomonadaceae</taxon>
        <taxon>Pseudomonas</taxon>
        <taxon>Pseudomonas syringae</taxon>
    </lineage>
</organism>
<name>F3FKG8_PSESX</name>
<evidence type="ECO:0000256" key="1">
    <source>
        <dbReference type="SAM" id="MobiDB-lite"/>
    </source>
</evidence>
<proteinExistence type="predicted"/>
<evidence type="ECO:0000313" key="2">
    <source>
        <dbReference type="EMBL" id="EGH30704.1"/>
    </source>
</evidence>
<evidence type="ECO:0000313" key="3">
    <source>
        <dbReference type="Proteomes" id="UP000004471"/>
    </source>
</evidence>
<feature type="non-terminal residue" evidence="2">
    <location>
        <position position="1"/>
    </location>
</feature>
<dbReference type="Proteomes" id="UP000004471">
    <property type="component" value="Unassembled WGS sequence"/>
</dbReference>
<reference evidence="2 3" key="1">
    <citation type="journal article" date="2011" name="PLoS Pathog.">
        <title>Dynamic evolution of pathogenicity revealed by sequencing and comparative genomics of 19 Pseudomonas syringae isolates.</title>
        <authorList>
            <person name="Baltrus D.A."/>
            <person name="Nishimura M.T."/>
            <person name="Romanchuk A."/>
            <person name="Chang J.H."/>
            <person name="Mukhtar M.S."/>
            <person name="Cherkis K."/>
            <person name="Roach J."/>
            <person name="Grant S.R."/>
            <person name="Jones C.D."/>
            <person name="Dangl J.L."/>
        </authorList>
    </citation>
    <scope>NUCLEOTIDE SEQUENCE [LARGE SCALE GENOMIC DNA]</scope>
    <source>
        <strain evidence="3">M301072PT</strain>
    </source>
</reference>
<dbReference type="EMBL" id="AEAH01000825">
    <property type="protein sequence ID" value="EGH30704.1"/>
    <property type="molecule type" value="Genomic_DNA"/>
</dbReference>
<gene>
    <name evidence="2" type="ORF">PSYJA_17681</name>
</gene>
<feature type="region of interest" description="Disordered" evidence="1">
    <location>
        <begin position="1"/>
        <end position="41"/>
    </location>
</feature>
<protein>
    <submittedName>
        <fullName evidence="2">N-acyl-D-amino acid deacylase family protein</fullName>
    </submittedName>
</protein>
<sequence>GVWVNGRLSYADGKPHGERQGRFLPRSGSLREGFADAKAPT</sequence>
<dbReference type="HOGENOM" id="CLU_3262624_0_0_6"/>
<accession>F3FKG8</accession>
<comment type="caution">
    <text evidence="2">The sequence shown here is derived from an EMBL/GenBank/DDBJ whole genome shotgun (WGS) entry which is preliminary data.</text>
</comment>
<dbReference type="AlphaFoldDB" id="F3FKG8"/>